<dbReference type="EMBL" id="SWJE01000012">
    <property type="protein sequence ID" value="TKC85915.1"/>
    <property type="molecule type" value="Genomic_DNA"/>
</dbReference>
<reference evidence="3 4" key="1">
    <citation type="submission" date="2019-04" db="EMBL/GenBank/DDBJ databases">
        <title>Trinickia sp. 7GSK02, isolated from subtropical forest soil.</title>
        <authorList>
            <person name="Gao Z.-H."/>
            <person name="Qiu L.-H."/>
        </authorList>
    </citation>
    <scope>NUCLEOTIDE SEQUENCE [LARGE SCALE GENOMIC DNA]</scope>
    <source>
        <strain evidence="3 4">7GSK02</strain>
    </source>
</reference>
<evidence type="ECO:0008006" key="5">
    <source>
        <dbReference type="Google" id="ProtNLM"/>
    </source>
</evidence>
<protein>
    <recommendedName>
        <fullName evidence="5">Lipoprotein</fullName>
    </recommendedName>
</protein>
<keyword evidence="4" id="KW-1185">Reference proteome</keyword>
<evidence type="ECO:0000313" key="3">
    <source>
        <dbReference type="EMBL" id="TKC85915.1"/>
    </source>
</evidence>
<evidence type="ECO:0000256" key="2">
    <source>
        <dbReference type="SAM" id="SignalP"/>
    </source>
</evidence>
<dbReference type="OrthoDB" id="7561807at2"/>
<feature type="region of interest" description="Disordered" evidence="1">
    <location>
        <begin position="157"/>
        <end position="183"/>
    </location>
</feature>
<organism evidence="3 4">
    <name type="scientific">Trinickia terrae</name>
    <dbReference type="NCBI Taxonomy" id="2571161"/>
    <lineage>
        <taxon>Bacteria</taxon>
        <taxon>Pseudomonadati</taxon>
        <taxon>Pseudomonadota</taxon>
        <taxon>Betaproteobacteria</taxon>
        <taxon>Burkholderiales</taxon>
        <taxon>Burkholderiaceae</taxon>
        <taxon>Trinickia</taxon>
    </lineage>
</organism>
<name>A0A4U1HW40_9BURK</name>
<feature type="signal peptide" evidence="2">
    <location>
        <begin position="1"/>
        <end position="18"/>
    </location>
</feature>
<feature type="chain" id="PRO_5020961663" description="Lipoprotein" evidence="2">
    <location>
        <begin position="19"/>
        <end position="203"/>
    </location>
</feature>
<evidence type="ECO:0000256" key="1">
    <source>
        <dbReference type="SAM" id="MobiDB-lite"/>
    </source>
</evidence>
<comment type="caution">
    <text evidence="3">The sequence shown here is derived from an EMBL/GenBank/DDBJ whole genome shotgun (WGS) entry which is preliminary data.</text>
</comment>
<dbReference type="Proteomes" id="UP000305539">
    <property type="component" value="Unassembled WGS sequence"/>
</dbReference>
<sequence length="203" mass="22466">MKRIVFTIGLLASSVVLAAGLPPEVVKLIPKGFEVLSYAAGPLDDGKRPGYLVVVHRHVDTRGEPSPRPLLIVTQNPGGTFKLAARNDAVVMHADDALQCDPFTDNGDSGLAIKDRYFTVQNEVACGQHWSDYITFHYDAGRRDWLFHKEIVQSSHLGDDPNGDALQADPAKVTKADSKHPVTFGQWRPEDWCREHKNDPACR</sequence>
<proteinExistence type="predicted"/>
<evidence type="ECO:0000313" key="4">
    <source>
        <dbReference type="Proteomes" id="UP000305539"/>
    </source>
</evidence>
<keyword evidence="2" id="KW-0732">Signal</keyword>
<gene>
    <name evidence="3" type="ORF">FAZ69_21580</name>
</gene>
<dbReference type="RefSeq" id="WP_136897132.1">
    <property type="nucleotide sequence ID" value="NZ_SWJE01000012.1"/>
</dbReference>
<accession>A0A4U1HW40</accession>
<dbReference type="AlphaFoldDB" id="A0A4U1HW40"/>